<dbReference type="AlphaFoldDB" id="A0A2P5FDD1"/>
<evidence type="ECO:0000313" key="3">
    <source>
        <dbReference type="Proteomes" id="UP000237000"/>
    </source>
</evidence>
<organism evidence="2 3">
    <name type="scientific">Trema orientale</name>
    <name type="common">Charcoal tree</name>
    <name type="synonym">Celtis orientalis</name>
    <dbReference type="NCBI Taxonomy" id="63057"/>
    <lineage>
        <taxon>Eukaryota</taxon>
        <taxon>Viridiplantae</taxon>
        <taxon>Streptophyta</taxon>
        <taxon>Embryophyta</taxon>
        <taxon>Tracheophyta</taxon>
        <taxon>Spermatophyta</taxon>
        <taxon>Magnoliopsida</taxon>
        <taxon>eudicotyledons</taxon>
        <taxon>Gunneridae</taxon>
        <taxon>Pentapetalae</taxon>
        <taxon>rosids</taxon>
        <taxon>fabids</taxon>
        <taxon>Rosales</taxon>
        <taxon>Cannabaceae</taxon>
        <taxon>Trema</taxon>
    </lineage>
</organism>
<protein>
    <submittedName>
        <fullName evidence="2">Uncharacterized protein</fullName>
    </submittedName>
</protein>
<dbReference type="InParanoid" id="A0A2P5FDD1"/>
<keyword evidence="3" id="KW-1185">Reference proteome</keyword>
<feature type="region of interest" description="Disordered" evidence="1">
    <location>
        <begin position="1"/>
        <end position="78"/>
    </location>
</feature>
<feature type="compositionally biased region" description="Low complexity" evidence="1">
    <location>
        <begin position="35"/>
        <end position="47"/>
    </location>
</feature>
<comment type="caution">
    <text evidence="2">The sequence shown here is derived from an EMBL/GenBank/DDBJ whole genome shotgun (WGS) entry which is preliminary data.</text>
</comment>
<sequence length="78" mass="8789">GDLSEAHEQNVRRPPRKDDGGVHRRHGGKKQGSFRPSRPSSRMLPSPEAFSNTAKPQEVHFRGVIRSVPGAHREQERN</sequence>
<proteinExistence type="predicted"/>
<gene>
    <name evidence="2" type="ORF">TorRG33x02_083250</name>
</gene>
<name>A0A2P5FDD1_TREOI</name>
<feature type="compositionally biased region" description="Basic and acidic residues" evidence="1">
    <location>
        <begin position="1"/>
        <end position="22"/>
    </location>
</feature>
<evidence type="ECO:0000256" key="1">
    <source>
        <dbReference type="SAM" id="MobiDB-lite"/>
    </source>
</evidence>
<feature type="non-terminal residue" evidence="2">
    <location>
        <position position="1"/>
    </location>
</feature>
<dbReference type="EMBL" id="JXTC01000042">
    <property type="protein sequence ID" value="PON95802.1"/>
    <property type="molecule type" value="Genomic_DNA"/>
</dbReference>
<accession>A0A2P5FDD1</accession>
<dbReference type="Proteomes" id="UP000237000">
    <property type="component" value="Unassembled WGS sequence"/>
</dbReference>
<evidence type="ECO:0000313" key="2">
    <source>
        <dbReference type="EMBL" id="PON95802.1"/>
    </source>
</evidence>
<reference evidence="3" key="1">
    <citation type="submission" date="2016-06" db="EMBL/GenBank/DDBJ databases">
        <title>Parallel loss of symbiosis genes in relatives of nitrogen-fixing non-legume Parasponia.</title>
        <authorList>
            <person name="Van Velzen R."/>
            <person name="Holmer R."/>
            <person name="Bu F."/>
            <person name="Rutten L."/>
            <person name="Van Zeijl A."/>
            <person name="Liu W."/>
            <person name="Santuari L."/>
            <person name="Cao Q."/>
            <person name="Sharma T."/>
            <person name="Shen D."/>
            <person name="Roswanjaya Y."/>
            <person name="Wardhani T."/>
            <person name="Kalhor M.S."/>
            <person name="Jansen J."/>
            <person name="Van den Hoogen J."/>
            <person name="Gungor B."/>
            <person name="Hartog M."/>
            <person name="Hontelez J."/>
            <person name="Verver J."/>
            <person name="Yang W.-C."/>
            <person name="Schijlen E."/>
            <person name="Repin R."/>
            <person name="Schilthuizen M."/>
            <person name="Schranz E."/>
            <person name="Heidstra R."/>
            <person name="Miyata K."/>
            <person name="Fedorova E."/>
            <person name="Kohlen W."/>
            <person name="Bisseling T."/>
            <person name="Smit S."/>
            <person name="Geurts R."/>
        </authorList>
    </citation>
    <scope>NUCLEOTIDE SEQUENCE [LARGE SCALE GENOMIC DNA]</scope>
    <source>
        <strain evidence="3">cv. RG33-2</strain>
    </source>
</reference>